<evidence type="ECO:0000256" key="11">
    <source>
        <dbReference type="SAM" id="MobiDB-lite"/>
    </source>
</evidence>
<dbReference type="Proteomes" id="UP000298263">
    <property type="component" value="Unassembled WGS sequence"/>
</dbReference>
<comment type="catalytic activity">
    <reaction evidence="7">
        <text>Couples ATP hydrolysis with the unwinding of duplex DNA by translocating in the 3'-5' direction.</text>
        <dbReference type="EC" id="5.6.2.4"/>
    </reaction>
</comment>
<evidence type="ECO:0000256" key="9">
    <source>
        <dbReference type="ARBA" id="ARBA00048988"/>
    </source>
</evidence>
<reference evidence="14" key="1">
    <citation type="journal article" date="2019" name="PLoS Negl. Trop. Dis.">
        <title>Revisiting the worldwide diversity of Leptospira species in the environment.</title>
        <authorList>
            <person name="Vincent A.T."/>
            <person name="Schiettekatte O."/>
            <person name="Bourhy P."/>
            <person name="Veyrier F.J."/>
            <person name="Picardeau M."/>
        </authorList>
    </citation>
    <scope>NUCLEOTIDE SEQUENCE [LARGE SCALE GENOMIC DNA]</scope>
    <source>
        <strain evidence="14">201702422</strain>
    </source>
</reference>
<feature type="domain" description="UvrD-like helicase C-terminal" evidence="13">
    <location>
        <begin position="288"/>
        <end position="561"/>
    </location>
</feature>
<evidence type="ECO:0000313" key="14">
    <source>
        <dbReference type="EMBL" id="TGL90491.1"/>
    </source>
</evidence>
<dbReference type="GO" id="GO:0003677">
    <property type="term" value="F:DNA binding"/>
    <property type="evidence" value="ECO:0007669"/>
    <property type="project" value="InterPro"/>
</dbReference>
<evidence type="ECO:0000256" key="5">
    <source>
        <dbReference type="ARBA" id="ARBA00022840"/>
    </source>
</evidence>
<keyword evidence="2 10" id="KW-0547">Nucleotide-binding</keyword>
<dbReference type="Gene3D" id="3.40.50.300">
    <property type="entry name" value="P-loop containing nucleotide triphosphate hydrolases"/>
    <property type="match status" value="2"/>
</dbReference>
<dbReference type="RefSeq" id="WP_135583456.1">
    <property type="nucleotide sequence ID" value="NZ_RQGO01000005.1"/>
</dbReference>
<dbReference type="GO" id="GO:0005829">
    <property type="term" value="C:cytosol"/>
    <property type="evidence" value="ECO:0007669"/>
    <property type="project" value="TreeGrafter"/>
</dbReference>
<evidence type="ECO:0000256" key="3">
    <source>
        <dbReference type="ARBA" id="ARBA00022801"/>
    </source>
</evidence>
<dbReference type="Pfam" id="PF00580">
    <property type="entry name" value="UvrD-helicase"/>
    <property type="match status" value="1"/>
</dbReference>
<keyword evidence="15" id="KW-1185">Reference proteome</keyword>
<keyword evidence="3 10" id="KW-0378">Hydrolase</keyword>
<feature type="binding site" evidence="10">
    <location>
        <begin position="24"/>
        <end position="31"/>
    </location>
    <ligand>
        <name>ATP</name>
        <dbReference type="ChEBI" id="CHEBI:30616"/>
    </ligand>
</feature>
<dbReference type="Pfam" id="PF13361">
    <property type="entry name" value="UvrD_C"/>
    <property type="match status" value="1"/>
</dbReference>
<dbReference type="PANTHER" id="PTHR11070">
    <property type="entry name" value="UVRD / RECB / PCRA DNA HELICASE FAMILY MEMBER"/>
    <property type="match status" value="1"/>
</dbReference>
<dbReference type="PANTHER" id="PTHR11070:SF3">
    <property type="entry name" value="DNA 3'-5' HELICASE"/>
    <property type="match status" value="1"/>
</dbReference>
<dbReference type="PROSITE" id="PS51217">
    <property type="entry name" value="UVRD_HELICASE_CTER"/>
    <property type="match status" value="1"/>
</dbReference>
<dbReference type="InterPro" id="IPR027417">
    <property type="entry name" value="P-loop_NTPase"/>
</dbReference>
<keyword evidence="4 10" id="KW-0347">Helicase</keyword>
<protein>
    <recommendedName>
        <fullName evidence="8">DNA 3'-5' helicase</fullName>
        <ecNumber evidence="8">5.6.2.4</ecNumber>
    </recommendedName>
</protein>
<keyword evidence="6" id="KW-0413">Isomerase</keyword>
<dbReference type="OrthoDB" id="9810135at2"/>
<dbReference type="AlphaFoldDB" id="A0A4Z1ALW7"/>
<feature type="domain" description="UvrD-like helicase ATP-binding" evidence="12">
    <location>
        <begin position="3"/>
        <end position="287"/>
    </location>
</feature>
<dbReference type="GO" id="GO:0005524">
    <property type="term" value="F:ATP binding"/>
    <property type="evidence" value="ECO:0007669"/>
    <property type="project" value="UniProtKB-UniRule"/>
</dbReference>
<evidence type="ECO:0000256" key="6">
    <source>
        <dbReference type="ARBA" id="ARBA00023235"/>
    </source>
</evidence>
<feature type="region of interest" description="Disordered" evidence="11">
    <location>
        <begin position="639"/>
        <end position="669"/>
    </location>
</feature>
<comment type="similarity">
    <text evidence="1">Belongs to the helicase family. UvrD subfamily.</text>
</comment>
<dbReference type="GO" id="GO:0043138">
    <property type="term" value="F:3'-5' DNA helicase activity"/>
    <property type="evidence" value="ECO:0007669"/>
    <property type="project" value="UniProtKB-EC"/>
</dbReference>
<sequence length="669" mass="76537">MSEDLNDAQKAVILSPPGPILVVAGAGTGKTNTIVHKLASLVQAGIDPNSLLLLTFTRRAAKEMINRASGLLDSRMFSIQGGTFHSFCHQFLRKYSLAVSLNSNFTILDEDDTVSFVGMARDQVVSKDSKVRFPKKETLAEIFSTCFNLQISLEKVIQKDYPMFLGLTREIQEIKTKFTELKLKHNSLDFDDLLDFTRKILMEEESIRERIGLQYQYILVDEYQDTNRIQAHIACLLASKHQNILVVGDDAQCIYGFRGANVNNMLDFPKIFPNTKTIHLTKNYRSTQTILDLANAVLEQSKENYKKQLVAETKQTQVKTIPTKAQHIKFESSEDEANWISDQILELYESDIPLSKIAVLFRAGFVSNLLEVKLTAKQIPFRKFGGKRFLDLAHVKDMLAYLRIIDNPRDILSWNRVLLLEKNIGKKYAQVLYKNLESNNFQYDTIKNSSTFFLGIPDAPKHSFQNLIDIFKAQSLHLGNSMSIVEEILSYYFPILEQEYDDFDKRKQDLESFKILTKSSPLLSDYLANLTLDPTERMDTNLPEKEEDEFLTLSTIHSAKGLEWEYVFTMQVVEGSLPSSRVKTTQDLEEERRLFYVAITRAKQGLFLSSPVFSDKNRLTTVSRFLVDLPNLGDLVEEGSQKTKEESEESQNPKLENDSFGDIQRYFLN</sequence>
<evidence type="ECO:0000256" key="4">
    <source>
        <dbReference type="ARBA" id="ARBA00022806"/>
    </source>
</evidence>
<evidence type="ECO:0000256" key="7">
    <source>
        <dbReference type="ARBA" id="ARBA00034617"/>
    </source>
</evidence>
<organism evidence="14 15">
    <name type="scientific">Leptospira congkakensis</name>
    <dbReference type="NCBI Taxonomy" id="2484932"/>
    <lineage>
        <taxon>Bacteria</taxon>
        <taxon>Pseudomonadati</taxon>
        <taxon>Spirochaetota</taxon>
        <taxon>Spirochaetia</taxon>
        <taxon>Leptospirales</taxon>
        <taxon>Leptospiraceae</taxon>
        <taxon>Leptospira</taxon>
    </lineage>
</organism>
<evidence type="ECO:0000256" key="1">
    <source>
        <dbReference type="ARBA" id="ARBA00009922"/>
    </source>
</evidence>
<keyword evidence="5 10" id="KW-0067">ATP-binding</keyword>
<dbReference type="PROSITE" id="PS51198">
    <property type="entry name" value="UVRD_HELICASE_ATP_BIND"/>
    <property type="match status" value="1"/>
</dbReference>
<proteinExistence type="inferred from homology"/>
<evidence type="ECO:0000259" key="12">
    <source>
        <dbReference type="PROSITE" id="PS51198"/>
    </source>
</evidence>
<evidence type="ECO:0000256" key="10">
    <source>
        <dbReference type="PROSITE-ProRule" id="PRU00560"/>
    </source>
</evidence>
<dbReference type="EC" id="5.6.2.4" evidence="8"/>
<dbReference type="GO" id="GO:0000725">
    <property type="term" value="P:recombinational repair"/>
    <property type="evidence" value="ECO:0007669"/>
    <property type="project" value="TreeGrafter"/>
</dbReference>
<dbReference type="GO" id="GO:0016787">
    <property type="term" value="F:hydrolase activity"/>
    <property type="evidence" value="ECO:0007669"/>
    <property type="project" value="UniProtKB-UniRule"/>
</dbReference>
<dbReference type="InterPro" id="IPR013986">
    <property type="entry name" value="DExx_box_DNA_helicase_dom_sf"/>
</dbReference>
<dbReference type="InterPro" id="IPR000212">
    <property type="entry name" value="DNA_helicase_UvrD/REP"/>
</dbReference>
<accession>A0A4Z1ALW7</accession>
<dbReference type="InterPro" id="IPR014017">
    <property type="entry name" value="DNA_helicase_UvrD-like_C"/>
</dbReference>
<name>A0A4Z1ALW7_9LEPT</name>
<dbReference type="EMBL" id="RQGP01000022">
    <property type="protein sequence ID" value="TGL90491.1"/>
    <property type="molecule type" value="Genomic_DNA"/>
</dbReference>
<gene>
    <name evidence="14" type="ORF">EHQ69_11160</name>
</gene>
<dbReference type="CDD" id="cd17932">
    <property type="entry name" value="DEXQc_UvrD"/>
    <property type="match status" value="1"/>
</dbReference>
<evidence type="ECO:0000256" key="8">
    <source>
        <dbReference type="ARBA" id="ARBA00034808"/>
    </source>
</evidence>
<dbReference type="Gene3D" id="1.10.486.10">
    <property type="entry name" value="PCRA, domain 4"/>
    <property type="match status" value="1"/>
</dbReference>
<dbReference type="Gene3D" id="1.10.10.160">
    <property type="match status" value="1"/>
</dbReference>
<dbReference type="SUPFAM" id="SSF52540">
    <property type="entry name" value="P-loop containing nucleoside triphosphate hydrolases"/>
    <property type="match status" value="1"/>
</dbReference>
<comment type="caution">
    <text evidence="14">The sequence shown here is derived from an EMBL/GenBank/DDBJ whole genome shotgun (WGS) entry which is preliminary data.</text>
</comment>
<evidence type="ECO:0000259" key="13">
    <source>
        <dbReference type="PROSITE" id="PS51217"/>
    </source>
</evidence>
<evidence type="ECO:0000313" key="15">
    <source>
        <dbReference type="Proteomes" id="UP000298263"/>
    </source>
</evidence>
<comment type="catalytic activity">
    <reaction evidence="9">
        <text>ATP + H2O = ADP + phosphate + H(+)</text>
        <dbReference type="Rhea" id="RHEA:13065"/>
        <dbReference type="ChEBI" id="CHEBI:15377"/>
        <dbReference type="ChEBI" id="CHEBI:15378"/>
        <dbReference type="ChEBI" id="CHEBI:30616"/>
        <dbReference type="ChEBI" id="CHEBI:43474"/>
        <dbReference type="ChEBI" id="CHEBI:456216"/>
        <dbReference type="EC" id="5.6.2.4"/>
    </reaction>
</comment>
<evidence type="ECO:0000256" key="2">
    <source>
        <dbReference type="ARBA" id="ARBA00022741"/>
    </source>
</evidence>
<dbReference type="InterPro" id="IPR014016">
    <property type="entry name" value="UvrD-like_ATP-bd"/>
</dbReference>